<evidence type="ECO:0000313" key="8">
    <source>
        <dbReference type="Proteomes" id="UP000240883"/>
    </source>
</evidence>
<dbReference type="FunFam" id="1.20.1740.10:FF:000025">
    <property type="entry name" value="High-affinity methionine permease"/>
    <property type="match status" value="1"/>
</dbReference>
<accession>A0A2T2P232</accession>
<feature type="compositionally biased region" description="Basic and acidic residues" evidence="5">
    <location>
        <begin position="578"/>
        <end position="593"/>
    </location>
</feature>
<dbReference type="PANTHER" id="PTHR11785">
    <property type="entry name" value="AMINO ACID TRANSPORTER"/>
    <property type="match status" value="1"/>
</dbReference>
<feature type="transmembrane region" description="Helical" evidence="6">
    <location>
        <begin position="400"/>
        <end position="419"/>
    </location>
</feature>
<dbReference type="OrthoDB" id="5982228at2759"/>
<dbReference type="Proteomes" id="UP000240883">
    <property type="component" value="Unassembled WGS sequence"/>
</dbReference>
<feature type="transmembrane region" description="Helical" evidence="6">
    <location>
        <begin position="180"/>
        <end position="199"/>
    </location>
</feature>
<reference evidence="7 8" key="1">
    <citation type="journal article" date="2018" name="Front. Microbiol.">
        <title>Genome-Wide Analysis of Corynespora cassiicola Leaf Fall Disease Putative Effectors.</title>
        <authorList>
            <person name="Lopez D."/>
            <person name="Ribeiro S."/>
            <person name="Label P."/>
            <person name="Fumanal B."/>
            <person name="Venisse J.S."/>
            <person name="Kohler A."/>
            <person name="de Oliveira R.R."/>
            <person name="Labutti K."/>
            <person name="Lipzen A."/>
            <person name="Lail K."/>
            <person name="Bauer D."/>
            <person name="Ohm R.A."/>
            <person name="Barry K.W."/>
            <person name="Spatafora J."/>
            <person name="Grigoriev I.V."/>
            <person name="Martin F.M."/>
            <person name="Pujade-Renaud V."/>
        </authorList>
    </citation>
    <scope>NUCLEOTIDE SEQUENCE [LARGE SCALE GENOMIC DNA]</scope>
    <source>
        <strain evidence="7 8">Philippines</strain>
    </source>
</reference>
<feature type="transmembrane region" description="Helical" evidence="6">
    <location>
        <begin position="142"/>
        <end position="168"/>
    </location>
</feature>
<feature type="region of interest" description="Disordered" evidence="5">
    <location>
        <begin position="574"/>
        <end position="593"/>
    </location>
</feature>
<evidence type="ECO:0000256" key="1">
    <source>
        <dbReference type="ARBA" id="ARBA00004141"/>
    </source>
</evidence>
<keyword evidence="2 6" id="KW-0812">Transmembrane</keyword>
<dbReference type="GO" id="GO:0016020">
    <property type="term" value="C:membrane"/>
    <property type="evidence" value="ECO:0007669"/>
    <property type="project" value="UniProtKB-SubCell"/>
</dbReference>
<name>A0A2T2P232_CORCC</name>
<feature type="transmembrane region" description="Helical" evidence="6">
    <location>
        <begin position="342"/>
        <end position="361"/>
    </location>
</feature>
<dbReference type="InterPro" id="IPR002293">
    <property type="entry name" value="AA/rel_permease1"/>
</dbReference>
<comment type="subcellular location">
    <subcellularLocation>
        <location evidence="1">Membrane</location>
        <topology evidence="1">Multi-pass membrane protein</topology>
    </subcellularLocation>
</comment>
<proteinExistence type="predicted"/>
<dbReference type="AlphaFoldDB" id="A0A2T2P232"/>
<dbReference type="InterPro" id="IPR050598">
    <property type="entry name" value="AminoAcid_Transporter"/>
</dbReference>
<dbReference type="STRING" id="1448308.A0A2T2P232"/>
<evidence type="ECO:0000256" key="4">
    <source>
        <dbReference type="ARBA" id="ARBA00023136"/>
    </source>
</evidence>
<dbReference type="EMBL" id="KZ678130">
    <property type="protein sequence ID" value="PSN71735.1"/>
    <property type="molecule type" value="Genomic_DNA"/>
</dbReference>
<protein>
    <submittedName>
        <fullName evidence="7">High-affinity methionine permease</fullName>
    </submittedName>
</protein>
<keyword evidence="4 6" id="KW-0472">Membrane</keyword>
<evidence type="ECO:0000256" key="3">
    <source>
        <dbReference type="ARBA" id="ARBA00022989"/>
    </source>
</evidence>
<feature type="transmembrane region" description="Helical" evidence="6">
    <location>
        <begin position="462"/>
        <end position="485"/>
    </location>
</feature>
<dbReference type="Gene3D" id="1.20.1740.10">
    <property type="entry name" value="Amino acid/polyamine transporter I"/>
    <property type="match status" value="1"/>
</dbReference>
<dbReference type="GO" id="GO:0015179">
    <property type="term" value="F:L-amino acid transmembrane transporter activity"/>
    <property type="evidence" value="ECO:0007669"/>
    <property type="project" value="TreeGrafter"/>
</dbReference>
<evidence type="ECO:0000313" key="7">
    <source>
        <dbReference type="EMBL" id="PSN71735.1"/>
    </source>
</evidence>
<sequence>MVSGPSLLQGAPENNYNNDGNHEVAHGNLKYVSEQAGNGSAVAYQEASGAPVEVESPLGYSVGAVTIIFLNLSKMVGTGIYSTPSTILLYTGSVGAALFYWFAGFVISTSSLSVYLEFAAYFPNRSGSEVVYLEQAYPRPKYFFPVAFAVTNVILSFNSSNSIVLAQYLYAISGKAPSDWAMKGIAVAGFSVAVLLLAFNTKWSYRFSNAIGIVKLLTLIFISITGLVVLGGHTRIENPTANFKNAFEGQATPYGATTALYRIIFSYAGYENAFNVVNEVKNPVKTIRNYGSIALLLTAVLYILANIAFFAAVPKAELREADQIAASLFFRHVFGDGGAVRGLNFLSALSAFGNLVAVLIGQSRMIRECGRPSNEFACYRQGVLPFPRFWASTRPFGTPLGPYLVIWVLTMLMILAPPAGDAFNFIVDLQVYPRSVFNLAMAAGLFVVRYRRKRLNLPGPSFHAWSFVVAFNVLVNFYLIVMPWYPPPGGATGGTVSFWYGTYIVTGLGVLIACGVYYWTWIYVLPKVRGYKIRQEVVILDSGAKSHNLVKVPLDKIPEWDATHDALGRSIAGSTVDHSSEEGVQVEKHAGKV</sequence>
<feature type="transmembrane region" description="Helical" evidence="6">
    <location>
        <begin position="431"/>
        <end position="450"/>
    </location>
</feature>
<evidence type="ECO:0000256" key="5">
    <source>
        <dbReference type="SAM" id="MobiDB-lite"/>
    </source>
</evidence>
<keyword evidence="8" id="KW-1185">Reference proteome</keyword>
<feature type="transmembrane region" description="Helical" evidence="6">
    <location>
        <begin position="211"/>
        <end position="230"/>
    </location>
</feature>
<gene>
    <name evidence="7" type="ORF">BS50DRAFT_657442</name>
</gene>
<keyword evidence="3 6" id="KW-1133">Transmembrane helix</keyword>
<dbReference type="Pfam" id="PF13520">
    <property type="entry name" value="AA_permease_2"/>
    <property type="match status" value="1"/>
</dbReference>
<feature type="transmembrane region" description="Helical" evidence="6">
    <location>
        <begin position="293"/>
        <end position="313"/>
    </location>
</feature>
<feature type="transmembrane region" description="Helical" evidence="6">
    <location>
        <begin position="98"/>
        <end position="122"/>
    </location>
</feature>
<dbReference type="PANTHER" id="PTHR11785:SF353">
    <property type="entry name" value="METHIONINE TRANSPORTER (EUROFUNG)"/>
    <property type="match status" value="1"/>
</dbReference>
<feature type="transmembrane region" description="Helical" evidence="6">
    <location>
        <begin position="497"/>
        <end position="524"/>
    </location>
</feature>
<organism evidence="7 8">
    <name type="scientific">Corynespora cassiicola Philippines</name>
    <dbReference type="NCBI Taxonomy" id="1448308"/>
    <lineage>
        <taxon>Eukaryota</taxon>
        <taxon>Fungi</taxon>
        <taxon>Dikarya</taxon>
        <taxon>Ascomycota</taxon>
        <taxon>Pezizomycotina</taxon>
        <taxon>Dothideomycetes</taxon>
        <taxon>Pleosporomycetidae</taxon>
        <taxon>Pleosporales</taxon>
        <taxon>Corynesporascaceae</taxon>
        <taxon>Corynespora</taxon>
    </lineage>
</organism>
<evidence type="ECO:0000256" key="6">
    <source>
        <dbReference type="SAM" id="Phobius"/>
    </source>
</evidence>
<evidence type="ECO:0000256" key="2">
    <source>
        <dbReference type="ARBA" id="ARBA00022692"/>
    </source>
</evidence>
<feature type="transmembrane region" description="Helical" evidence="6">
    <location>
        <begin position="58"/>
        <end position="77"/>
    </location>
</feature>